<proteinExistence type="inferred from homology"/>
<dbReference type="EMBL" id="CM000160">
    <property type="protein sequence ID" value="KRK04270.1"/>
    <property type="molecule type" value="Genomic_DNA"/>
</dbReference>
<evidence type="ECO:0000256" key="2">
    <source>
        <dbReference type="ARBA" id="ARBA00022729"/>
    </source>
</evidence>
<evidence type="ECO:0000256" key="4">
    <source>
        <dbReference type="ARBA" id="ARBA00023145"/>
    </source>
</evidence>
<dbReference type="Proteomes" id="UP000002282">
    <property type="component" value="Chromosome 3R"/>
</dbReference>
<comment type="similarity">
    <text evidence="7">Belongs to the peptidase S1 family. CLIP subfamily.</text>
</comment>
<name>A0A0R1E687_DROYA</name>
<keyword evidence="11" id="KW-1185">Reference proteome</keyword>
<dbReference type="InterPro" id="IPR043504">
    <property type="entry name" value="Peptidase_S1_PA_chymotrypsin"/>
</dbReference>
<dbReference type="SUPFAM" id="SSF50494">
    <property type="entry name" value="Trypsin-like serine proteases"/>
    <property type="match status" value="1"/>
</dbReference>
<dbReference type="InterPro" id="IPR009003">
    <property type="entry name" value="Peptidase_S1_PA"/>
</dbReference>
<dbReference type="FunFam" id="2.40.10.10:FF:000028">
    <property type="entry name" value="Serine protease easter"/>
    <property type="match status" value="1"/>
</dbReference>
<keyword evidence="2 8" id="KW-0732">Signal</keyword>
<dbReference type="SMART" id="SM00020">
    <property type="entry name" value="Tryp_SPc"/>
    <property type="match status" value="1"/>
</dbReference>
<accession>A0A0R1E687</accession>
<evidence type="ECO:0000313" key="10">
    <source>
        <dbReference type="EMBL" id="KRK04270.1"/>
    </source>
</evidence>
<dbReference type="OrthoDB" id="7840639at2759"/>
<evidence type="ECO:0000256" key="8">
    <source>
        <dbReference type="SAM" id="SignalP"/>
    </source>
</evidence>
<feature type="signal peptide" evidence="8">
    <location>
        <begin position="1"/>
        <end position="20"/>
    </location>
</feature>
<dbReference type="PRINTS" id="PR00722">
    <property type="entry name" value="CHYMOTRYPSIN"/>
</dbReference>
<keyword evidence="1" id="KW-0479">Metal-binding</keyword>
<evidence type="ECO:0000259" key="9">
    <source>
        <dbReference type="PROSITE" id="PS50240"/>
    </source>
</evidence>
<dbReference type="GO" id="GO:0004252">
    <property type="term" value="F:serine-type endopeptidase activity"/>
    <property type="evidence" value="ECO:0007669"/>
    <property type="project" value="InterPro"/>
</dbReference>
<evidence type="ECO:0000256" key="3">
    <source>
        <dbReference type="ARBA" id="ARBA00022837"/>
    </source>
</evidence>
<organism evidence="10 11">
    <name type="scientific">Drosophila yakuba</name>
    <name type="common">Fruit fly</name>
    <dbReference type="NCBI Taxonomy" id="7245"/>
    <lineage>
        <taxon>Eukaryota</taxon>
        <taxon>Metazoa</taxon>
        <taxon>Ecdysozoa</taxon>
        <taxon>Arthropoda</taxon>
        <taxon>Hexapoda</taxon>
        <taxon>Insecta</taxon>
        <taxon>Pterygota</taxon>
        <taxon>Neoptera</taxon>
        <taxon>Endopterygota</taxon>
        <taxon>Diptera</taxon>
        <taxon>Brachycera</taxon>
        <taxon>Muscomorpha</taxon>
        <taxon>Ephydroidea</taxon>
        <taxon>Drosophilidae</taxon>
        <taxon>Drosophila</taxon>
        <taxon>Sophophora</taxon>
    </lineage>
</organism>
<evidence type="ECO:0000313" key="11">
    <source>
        <dbReference type="Proteomes" id="UP000002282"/>
    </source>
</evidence>
<dbReference type="InterPro" id="IPR001254">
    <property type="entry name" value="Trypsin_dom"/>
</dbReference>
<keyword evidence="3" id="KW-0106">Calcium</keyword>
<keyword evidence="6" id="KW-0325">Glycoprotein</keyword>
<keyword evidence="4" id="KW-0865">Zymogen</keyword>
<dbReference type="InterPro" id="IPR051333">
    <property type="entry name" value="CLIP_Serine_Protease"/>
</dbReference>
<dbReference type="PANTHER" id="PTHR24260:SF147">
    <property type="entry name" value="EG:BACR7A4.3 PROTEIN-RELATED"/>
    <property type="match status" value="1"/>
</dbReference>
<keyword evidence="5" id="KW-1015">Disulfide bond</keyword>
<evidence type="ECO:0000256" key="7">
    <source>
        <dbReference type="ARBA" id="ARBA00024195"/>
    </source>
</evidence>
<dbReference type="PROSITE" id="PS50240">
    <property type="entry name" value="TRYPSIN_DOM"/>
    <property type="match status" value="1"/>
</dbReference>
<dbReference type="GO" id="GO:0046872">
    <property type="term" value="F:metal ion binding"/>
    <property type="evidence" value="ECO:0007669"/>
    <property type="project" value="UniProtKB-KW"/>
</dbReference>
<evidence type="ECO:0000256" key="5">
    <source>
        <dbReference type="ARBA" id="ARBA00023157"/>
    </source>
</evidence>
<feature type="chain" id="PRO_5006403260" description="Peptidase S1 domain-containing protein" evidence="8">
    <location>
        <begin position="21"/>
        <end position="259"/>
    </location>
</feature>
<dbReference type="Gene3D" id="2.40.10.10">
    <property type="entry name" value="Trypsin-like serine proteases"/>
    <property type="match status" value="1"/>
</dbReference>
<dbReference type="KEGG" id="dya:Dyak_GE28058"/>
<evidence type="ECO:0000256" key="6">
    <source>
        <dbReference type="ARBA" id="ARBA00023180"/>
    </source>
</evidence>
<dbReference type="InterPro" id="IPR001314">
    <property type="entry name" value="Peptidase_S1A"/>
</dbReference>
<dbReference type="Pfam" id="PF00089">
    <property type="entry name" value="Trypsin"/>
    <property type="match status" value="1"/>
</dbReference>
<protein>
    <recommendedName>
        <fullName evidence="9">Peptidase S1 domain-containing protein</fullName>
    </recommendedName>
</protein>
<gene>
    <name evidence="10" type="primary">Dyak\GE28058</name>
    <name evidence="10" type="synonym">GE28058</name>
    <name evidence="10" type="ORF">Dyak_GE28058</name>
</gene>
<dbReference type="PANTHER" id="PTHR24260">
    <property type="match status" value="1"/>
</dbReference>
<reference evidence="10 11" key="2">
    <citation type="journal article" date="2007" name="PLoS Biol.">
        <title>Principles of genome evolution in the Drosophila melanogaster species group.</title>
        <authorList>
            <person name="Ranz J.M."/>
            <person name="Maurin D."/>
            <person name="Chan Y.S."/>
            <person name="von Grotthuss M."/>
            <person name="Hillier L.W."/>
            <person name="Roote J."/>
            <person name="Ashburner M."/>
            <person name="Bergman C.M."/>
        </authorList>
    </citation>
    <scope>NUCLEOTIDE SEQUENCE [LARGE SCALE GENOMIC DNA]</scope>
    <source>
        <strain evidence="11">Tai18E2 / Tucson 14021-0261.01</strain>
    </source>
</reference>
<sequence length="259" mass="29039">MSAALHYAIFSLLLFYQGSGLNLEQNCGNCSVFDPTPWLVKIRTDLSSNITCAGTLINERFVLTAASCIGGASELIVRLGEIDGALNKTSKFHYEEIGVARAIIHRLYSSESYQHNIALLRLKTSVVYKLNIMPICIDVNVEKVPKAPTFVIEIKKREVPKKPKVGWMKKVGNWFLSKMGIDQDPEPEVNLEPEAFAIGYPFTKQNSKSKIFYQSGILSHHNSESRKDVYTDVMAYADWIVPIALDVHILMAPNPDFDN</sequence>
<reference evidence="10 11" key="1">
    <citation type="journal article" date="2007" name="Nature">
        <title>Evolution of genes and genomes on the Drosophila phylogeny.</title>
        <authorList>
            <consortium name="Drosophila 12 Genomes Consortium"/>
            <person name="Clark A.G."/>
            <person name="Eisen M.B."/>
            <person name="Smith D.R."/>
            <person name="Bergman C.M."/>
            <person name="Oliver B."/>
            <person name="Markow T.A."/>
            <person name="Kaufman T.C."/>
            <person name="Kellis M."/>
            <person name="Gelbart W."/>
            <person name="Iyer V.N."/>
            <person name="Pollard D.A."/>
            <person name="Sackton T.B."/>
            <person name="Larracuente A.M."/>
            <person name="Singh N.D."/>
            <person name="Abad J.P."/>
            <person name="Abt D.N."/>
            <person name="Adryan B."/>
            <person name="Aguade M."/>
            <person name="Akashi H."/>
            <person name="Anderson W.W."/>
            <person name="Aquadro C.F."/>
            <person name="Ardell D.H."/>
            <person name="Arguello R."/>
            <person name="Artieri C.G."/>
            <person name="Barbash D.A."/>
            <person name="Barker D."/>
            <person name="Barsanti P."/>
            <person name="Batterham P."/>
            <person name="Batzoglou S."/>
            <person name="Begun D."/>
            <person name="Bhutkar A."/>
            <person name="Blanco E."/>
            <person name="Bosak S.A."/>
            <person name="Bradley R.K."/>
            <person name="Brand A.D."/>
            <person name="Brent M.R."/>
            <person name="Brooks A.N."/>
            <person name="Brown R.H."/>
            <person name="Butlin R.K."/>
            <person name="Caggese C."/>
            <person name="Calvi B.R."/>
            <person name="Bernardo de Carvalho A."/>
            <person name="Caspi A."/>
            <person name="Castrezana S."/>
            <person name="Celniker S.E."/>
            <person name="Chang J.L."/>
            <person name="Chapple C."/>
            <person name="Chatterji S."/>
            <person name="Chinwalla A."/>
            <person name="Civetta A."/>
            <person name="Clifton S.W."/>
            <person name="Comeron J.M."/>
            <person name="Costello J.C."/>
            <person name="Coyne J.A."/>
            <person name="Daub J."/>
            <person name="David R.G."/>
            <person name="Delcher A.L."/>
            <person name="Delehaunty K."/>
            <person name="Do C.B."/>
            <person name="Ebling H."/>
            <person name="Edwards K."/>
            <person name="Eickbush T."/>
            <person name="Evans J.D."/>
            <person name="Filipski A."/>
            <person name="Findeiss S."/>
            <person name="Freyhult E."/>
            <person name="Fulton L."/>
            <person name="Fulton R."/>
            <person name="Garcia A.C."/>
            <person name="Gardiner A."/>
            <person name="Garfield D.A."/>
            <person name="Garvin B.E."/>
            <person name="Gibson G."/>
            <person name="Gilbert D."/>
            <person name="Gnerre S."/>
            <person name="Godfrey J."/>
            <person name="Good R."/>
            <person name="Gotea V."/>
            <person name="Gravely B."/>
            <person name="Greenberg A.J."/>
            <person name="Griffiths-Jones S."/>
            <person name="Gross S."/>
            <person name="Guigo R."/>
            <person name="Gustafson E.A."/>
            <person name="Haerty W."/>
            <person name="Hahn M.W."/>
            <person name="Halligan D.L."/>
            <person name="Halpern A.L."/>
            <person name="Halter G.M."/>
            <person name="Han M.V."/>
            <person name="Heger A."/>
            <person name="Hillier L."/>
            <person name="Hinrichs A.S."/>
            <person name="Holmes I."/>
            <person name="Hoskins R.A."/>
            <person name="Hubisz M.J."/>
            <person name="Hultmark D."/>
            <person name="Huntley M.A."/>
            <person name="Jaffe D.B."/>
            <person name="Jagadeeshan S."/>
            <person name="Jeck W.R."/>
            <person name="Johnson J."/>
            <person name="Jones C.D."/>
            <person name="Jordan W.C."/>
            <person name="Karpen G.H."/>
            <person name="Kataoka E."/>
            <person name="Keightley P.D."/>
            <person name="Kheradpour P."/>
            <person name="Kirkness E.F."/>
            <person name="Koerich L.B."/>
            <person name="Kristiansen K."/>
            <person name="Kudrna D."/>
            <person name="Kulathinal R.J."/>
            <person name="Kumar S."/>
            <person name="Kwok R."/>
            <person name="Lander E."/>
            <person name="Langley C.H."/>
            <person name="Lapoint R."/>
            <person name="Lazzaro B.P."/>
            <person name="Lee S.J."/>
            <person name="Levesque L."/>
            <person name="Li R."/>
            <person name="Lin C.F."/>
            <person name="Lin M.F."/>
            <person name="Lindblad-Toh K."/>
            <person name="Llopart A."/>
            <person name="Long M."/>
            <person name="Low L."/>
            <person name="Lozovsky E."/>
            <person name="Lu J."/>
            <person name="Luo M."/>
            <person name="Machado C.A."/>
            <person name="Makalowski W."/>
            <person name="Marzo M."/>
            <person name="Matsuda M."/>
            <person name="Matzkin L."/>
            <person name="McAllister B."/>
            <person name="McBride C.S."/>
            <person name="McKernan B."/>
            <person name="McKernan K."/>
            <person name="Mendez-Lago M."/>
            <person name="Minx P."/>
            <person name="Mollenhauer M.U."/>
            <person name="Montooth K."/>
            <person name="Mount S.M."/>
            <person name="Mu X."/>
            <person name="Myers E."/>
            <person name="Negre B."/>
            <person name="Newfeld S."/>
            <person name="Nielsen R."/>
            <person name="Noor M.A."/>
            <person name="O'Grady P."/>
            <person name="Pachter L."/>
            <person name="Papaceit M."/>
            <person name="Parisi M.J."/>
            <person name="Parisi M."/>
            <person name="Parts L."/>
            <person name="Pedersen J.S."/>
            <person name="Pesole G."/>
            <person name="Phillippy A.M."/>
            <person name="Ponting C.P."/>
            <person name="Pop M."/>
            <person name="Porcelli D."/>
            <person name="Powell J.R."/>
            <person name="Prohaska S."/>
            <person name="Pruitt K."/>
            <person name="Puig M."/>
            <person name="Quesneville H."/>
            <person name="Ram K.R."/>
            <person name="Rand D."/>
            <person name="Rasmussen M.D."/>
            <person name="Reed L.K."/>
            <person name="Reenan R."/>
            <person name="Reily A."/>
            <person name="Remington K.A."/>
            <person name="Rieger T.T."/>
            <person name="Ritchie M.G."/>
            <person name="Robin C."/>
            <person name="Rogers Y.H."/>
            <person name="Rohde C."/>
            <person name="Rozas J."/>
            <person name="Rubenfield M.J."/>
            <person name="Ruiz A."/>
            <person name="Russo S."/>
            <person name="Salzberg S.L."/>
            <person name="Sanchez-Gracia A."/>
            <person name="Saranga D.J."/>
            <person name="Sato H."/>
            <person name="Schaeffer S.W."/>
            <person name="Schatz M.C."/>
            <person name="Schlenke T."/>
            <person name="Schwartz R."/>
            <person name="Segarra C."/>
            <person name="Singh R.S."/>
            <person name="Sirot L."/>
            <person name="Sirota M."/>
            <person name="Sisneros N.B."/>
            <person name="Smith C.D."/>
            <person name="Smith T.F."/>
            <person name="Spieth J."/>
            <person name="Stage D.E."/>
            <person name="Stark A."/>
            <person name="Stephan W."/>
            <person name="Strausberg R.L."/>
            <person name="Strempel S."/>
            <person name="Sturgill D."/>
            <person name="Sutton G."/>
            <person name="Sutton G.G."/>
            <person name="Tao W."/>
            <person name="Teichmann S."/>
            <person name="Tobari Y.N."/>
            <person name="Tomimura Y."/>
            <person name="Tsolas J.M."/>
            <person name="Valente V.L."/>
            <person name="Venter E."/>
            <person name="Venter J.C."/>
            <person name="Vicario S."/>
            <person name="Vieira F.G."/>
            <person name="Vilella A.J."/>
            <person name="Villasante A."/>
            <person name="Walenz B."/>
            <person name="Wang J."/>
            <person name="Wasserman M."/>
            <person name="Watts T."/>
            <person name="Wilson D."/>
            <person name="Wilson R.K."/>
            <person name="Wing R.A."/>
            <person name="Wolfner M.F."/>
            <person name="Wong A."/>
            <person name="Wong G.K."/>
            <person name="Wu C.I."/>
            <person name="Wu G."/>
            <person name="Yamamoto D."/>
            <person name="Yang H.P."/>
            <person name="Yang S.P."/>
            <person name="Yorke J.A."/>
            <person name="Yoshida K."/>
            <person name="Zdobnov E."/>
            <person name="Zhang P."/>
            <person name="Zhang Y."/>
            <person name="Zimin A.V."/>
            <person name="Baldwin J."/>
            <person name="Abdouelleil A."/>
            <person name="Abdulkadir J."/>
            <person name="Abebe A."/>
            <person name="Abera B."/>
            <person name="Abreu J."/>
            <person name="Acer S.C."/>
            <person name="Aftuck L."/>
            <person name="Alexander A."/>
            <person name="An P."/>
            <person name="Anderson E."/>
            <person name="Anderson S."/>
            <person name="Arachi H."/>
            <person name="Azer M."/>
            <person name="Bachantsang P."/>
            <person name="Barry A."/>
            <person name="Bayul T."/>
            <person name="Berlin A."/>
            <person name="Bessette D."/>
            <person name="Bloom T."/>
            <person name="Blye J."/>
            <person name="Boguslavskiy L."/>
            <person name="Bonnet C."/>
            <person name="Boukhgalter B."/>
            <person name="Bourzgui I."/>
            <person name="Brown A."/>
            <person name="Cahill P."/>
            <person name="Channer S."/>
            <person name="Cheshatsang Y."/>
            <person name="Chuda L."/>
            <person name="Citroen M."/>
            <person name="Collymore A."/>
            <person name="Cooke P."/>
            <person name="Costello M."/>
            <person name="D'Aco K."/>
            <person name="Daza R."/>
            <person name="De Haan G."/>
            <person name="DeGray S."/>
            <person name="DeMaso C."/>
            <person name="Dhargay N."/>
            <person name="Dooley K."/>
            <person name="Dooley E."/>
            <person name="Doricent M."/>
            <person name="Dorje P."/>
            <person name="Dorjee K."/>
            <person name="Dupes A."/>
            <person name="Elong R."/>
            <person name="Falk J."/>
            <person name="Farina A."/>
            <person name="Faro S."/>
            <person name="Ferguson D."/>
            <person name="Fisher S."/>
            <person name="Foley C.D."/>
            <person name="Franke A."/>
            <person name="Friedrich D."/>
            <person name="Gadbois L."/>
            <person name="Gearin G."/>
            <person name="Gearin C.R."/>
            <person name="Giannoukos G."/>
            <person name="Goode T."/>
            <person name="Graham J."/>
            <person name="Grandbois E."/>
            <person name="Grewal S."/>
            <person name="Gyaltsen K."/>
            <person name="Hafez N."/>
            <person name="Hagos B."/>
            <person name="Hall J."/>
            <person name="Henson C."/>
            <person name="Hollinger A."/>
            <person name="Honan T."/>
            <person name="Huard M.D."/>
            <person name="Hughes L."/>
            <person name="Hurhula B."/>
            <person name="Husby M.E."/>
            <person name="Kamat A."/>
            <person name="Kanga B."/>
            <person name="Kashin S."/>
            <person name="Khazanovich D."/>
            <person name="Kisner P."/>
            <person name="Lance K."/>
            <person name="Lara M."/>
            <person name="Lee W."/>
            <person name="Lennon N."/>
            <person name="Letendre F."/>
            <person name="LeVine R."/>
            <person name="Lipovsky A."/>
            <person name="Liu X."/>
            <person name="Liu J."/>
            <person name="Liu S."/>
            <person name="Lokyitsang T."/>
            <person name="Lokyitsang Y."/>
            <person name="Lubonja R."/>
            <person name="Lui A."/>
            <person name="MacDonald P."/>
            <person name="Magnisalis V."/>
            <person name="Maru K."/>
            <person name="Matthews C."/>
            <person name="McCusker W."/>
            <person name="McDonough S."/>
            <person name="Mehta T."/>
            <person name="Meldrim J."/>
            <person name="Meneus L."/>
            <person name="Mihai O."/>
            <person name="Mihalev A."/>
            <person name="Mihova T."/>
            <person name="Mittelman R."/>
            <person name="Mlenga V."/>
            <person name="Montmayeur A."/>
            <person name="Mulrain L."/>
            <person name="Navidi A."/>
            <person name="Naylor J."/>
            <person name="Negash T."/>
            <person name="Nguyen T."/>
            <person name="Nguyen N."/>
            <person name="Nicol R."/>
            <person name="Norbu C."/>
            <person name="Norbu N."/>
            <person name="Novod N."/>
            <person name="O'Neill B."/>
            <person name="Osman S."/>
            <person name="Markiewicz E."/>
            <person name="Oyono O.L."/>
            <person name="Patti C."/>
            <person name="Phunkhang P."/>
            <person name="Pierre F."/>
            <person name="Priest M."/>
            <person name="Raghuraman S."/>
            <person name="Rege F."/>
            <person name="Reyes R."/>
            <person name="Rise C."/>
            <person name="Rogov P."/>
            <person name="Ross K."/>
            <person name="Ryan E."/>
            <person name="Settipalli S."/>
            <person name="Shea T."/>
            <person name="Sherpa N."/>
            <person name="Shi L."/>
            <person name="Shih D."/>
            <person name="Sparrow T."/>
            <person name="Spaulding J."/>
            <person name="Stalker J."/>
            <person name="Stange-Thomann N."/>
            <person name="Stavropoulos S."/>
            <person name="Stone C."/>
            <person name="Strader C."/>
            <person name="Tesfaye S."/>
            <person name="Thomson T."/>
            <person name="Thoulutsang Y."/>
            <person name="Thoulutsang D."/>
            <person name="Topham K."/>
            <person name="Topping I."/>
            <person name="Tsamla T."/>
            <person name="Vassiliev H."/>
            <person name="Vo A."/>
            <person name="Wangchuk T."/>
            <person name="Wangdi T."/>
            <person name="Weiand M."/>
            <person name="Wilkinson J."/>
            <person name="Wilson A."/>
            <person name="Yadav S."/>
            <person name="Young G."/>
            <person name="Yu Q."/>
            <person name="Zembek L."/>
            <person name="Zhong D."/>
            <person name="Zimmer A."/>
            <person name="Zwirko Z."/>
            <person name="Jaffe D.B."/>
            <person name="Alvarez P."/>
            <person name="Brockman W."/>
            <person name="Butler J."/>
            <person name="Chin C."/>
            <person name="Gnerre S."/>
            <person name="Grabherr M."/>
            <person name="Kleber M."/>
            <person name="Mauceli E."/>
            <person name="MacCallum I."/>
        </authorList>
    </citation>
    <scope>NUCLEOTIDE SEQUENCE [LARGE SCALE GENOMIC DNA]</scope>
    <source>
        <strain evidence="11">Tai18E2 / Tucson 14021-0261.01</strain>
    </source>
</reference>
<feature type="domain" description="Peptidase S1" evidence="9">
    <location>
        <begin position="15"/>
        <end position="245"/>
    </location>
</feature>
<evidence type="ECO:0000256" key="1">
    <source>
        <dbReference type="ARBA" id="ARBA00022723"/>
    </source>
</evidence>
<dbReference type="AlphaFoldDB" id="A0A0R1E687"/>
<dbReference type="GO" id="GO:0006508">
    <property type="term" value="P:proteolysis"/>
    <property type="evidence" value="ECO:0007669"/>
    <property type="project" value="InterPro"/>
</dbReference>